<evidence type="ECO:0000313" key="1">
    <source>
        <dbReference type="EMBL" id="DAD78719.1"/>
    </source>
</evidence>
<reference evidence="1" key="1">
    <citation type="journal article" date="2021" name="Proc. Natl. Acad. Sci. U.S.A.">
        <title>A Catalog of Tens of Thousands of Viruses from Human Metagenomes Reveals Hidden Associations with Chronic Diseases.</title>
        <authorList>
            <person name="Tisza M.J."/>
            <person name="Buck C.B."/>
        </authorList>
    </citation>
    <scope>NUCLEOTIDE SEQUENCE</scope>
    <source>
        <strain evidence="1">CtB3v5</strain>
    </source>
</reference>
<name>A0A8S5M9G3_9CAUD</name>
<accession>A0A8S5M9G3</accession>
<protein>
    <submittedName>
        <fullName evidence="1">Uncharacterized protein</fullName>
    </submittedName>
</protein>
<dbReference type="EMBL" id="BK014849">
    <property type="protein sequence ID" value="DAD78719.1"/>
    <property type="molecule type" value="Genomic_DNA"/>
</dbReference>
<proteinExistence type="predicted"/>
<organism evidence="1">
    <name type="scientific">Siphoviridae sp. ctB3v5</name>
    <dbReference type="NCBI Taxonomy" id="2826186"/>
    <lineage>
        <taxon>Viruses</taxon>
        <taxon>Duplodnaviria</taxon>
        <taxon>Heunggongvirae</taxon>
        <taxon>Uroviricota</taxon>
        <taxon>Caudoviricetes</taxon>
    </lineage>
</organism>
<sequence>MKKPKIKRMLQFRLYSYYCLNTKYYLLQDL</sequence>